<evidence type="ECO:0000313" key="1">
    <source>
        <dbReference type="EMBL" id="KAL1545433.1"/>
    </source>
</evidence>
<sequence>MTKNIWSLLFDLLHQPPPPNSEPWTHIPSSSSSFRRRTAIPENPALSSSPLLSLLARGSIFPLSVAIFADSGDLLSYLAYKDRFDILPFQLCHQRCQLATVCRRRHLLVVHQC</sequence>
<dbReference type="AlphaFoldDB" id="A0ABD1GQP7"/>
<proteinExistence type="predicted"/>
<accession>A0ABD1GQP7</accession>
<organism evidence="1 2">
    <name type="scientific">Salvia divinorum</name>
    <name type="common">Maria pastora</name>
    <name type="synonym">Diviner's sage</name>
    <dbReference type="NCBI Taxonomy" id="28513"/>
    <lineage>
        <taxon>Eukaryota</taxon>
        <taxon>Viridiplantae</taxon>
        <taxon>Streptophyta</taxon>
        <taxon>Embryophyta</taxon>
        <taxon>Tracheophyta</taxon>
        <taxon>Spermatophyta</taxon>
        <taxon>Magnoliopsida</taxon>
        <taxon>eudicotyledons</taxon>
        <taxon>Gunneridae</taxon>
        <taxon>Pentapetalae</taxon>
        <taxon>asterids</taxon>
        <taxon>lamiids</taxon>
        <taxon>Lamiales</taxon>
        <taxon>Lamiaceae</taxon>
        <taxon>Nepetoideae</taxon>
        <taxon>Mentheae</taxon>
        <taxon>Salviinae</taxon>
        <taxon>Salvia</taxon>
        <taxon>Salvia subgen. Calosphace</taxon>
    </lineage>
</organism>
<comment type="caution">
    <text evidence="1">The sequence shown here is derived from an EMBL/GenBank/DDBJ whole genome shotgun (WGS) entry which is preliminary data.</text>
</comment>
<gene>
    <name evidence="1" type="ORF">AAHA92_22161</name>
</gene>
<name>A0ABD1GQP7_SALDI</name>
<protein>
    <submittedName>
        <fullName evidence="1">Uncharacterized protein</fullName>
    </submittedName>
</protein>
<dbReference type="EMBL" id="JBEAFC010000008">
    <property type="protein sequence ID" value="KAL1545433.1"/>
    <property type="molecule type" value="Genomic_DNA"/>
</dbReference>
<dbReference type="Proteomes" id="UP001567538">
    <property type="component" value="Unassembled WGS sequence"/>
</dbReference>
<reference evidence="1 2" key="1">
    <citation type="submission" date="2024-06" db="EMBL/GenBank/DDBJ databases">
        <title>A chromosome level genome sequence of Diviner's sage (Salvia divinorum).</title>
        <authorList>
            <person name="Ford S.A."/>
            <person name="Ro D.-K."/>
            <person name="Ness R.W."/>
            <person name="Phillips M.A."/>
        </authorList>
    </citation>
    <scope>NUCLEOTIDE SEQUENCE [LARGE SCALE GENOMIC DNA]</scope>
    <source>
        <strain evidence="1">SAF-2024a</strain>
        <tissue evidence="1">Leaf</tissue>
    </source>
</reference>
<keyword evidence="2" id="KW-1185">Reference proteome</keyword>
<evidence type="ECO:0000313" key="2">
    <source>
        <dbReference type="Proteomes" id="UP001567538"/>
    </source>
</evidence>